<gene>
    <name evidence="3" type="primary">LOC106458206</name>
</gene>
<evidence type="ECO:0000313" key="3">
    <source>
        <dbReference type="RefSeq" id="XP_013773136.2"/>
    </source>
</evidence>
<evidence type="ECO:0000256" key="1">
    <source>
        <dbReference type="SAM" id="SignalP"/>
    </source>
</evidence>
<dbReference type="GeneID" id="106458206"/>
<feature type="chain" id="PRO_5046962522" evidence="1">
    <location>
        <begin position="19"/>
        <end position="100"/>
    </location>
</feature>
<reference evidence="3" key="1">
    <citation type="submission" date="2025-08" db="UniProtKB">
        <authorList>
            <consortium name="RefSeq"/>
        </authorList>
    </citation>
    <scope>IDENTIFICATION</scope>
    <source>
        <tissue evidence="3">Muscle</tissue>
    </source>
</reference>
<dbReference type="InterPro" id="IPR024276">
    <property type="entry name" value="CCAP"/>
</dbReference>
<name>A0ABM1B1Y1_LIMPO</name>
<sequence length="100" mass="11174">MVLSFQLISMILLLVAVGVVVESRYLQVSGGNAGLVPQKRPFCNAFTGCGMKRSLDFPLAIQTETMLDRLSRKVLAEARLWEMLQQRMVDNIGLYNDAEP</sequence>
<proteinExistence type="predicted"/>
<evidence type="ECO:0000313" key="2">
    <source>
        <dbReference type="Proteomes" id="UP000694941"/>
    </source>
</evidence>
<keyword evidence="2" id="KW-1185">Reference proteome</keyword>
<organism evidence="2 3">
    <name type="scientific">Limulus polyphemus</name>
    <name type="common">Atlantic horseshoe crab</name>
    <dbReference type="NCBI Taxonomy" id="6850"/>
    <lineage>
        <taxon>Eukaryota</taxon>
        <taxon>Metazoa</taxon>
        <taxon>Ecdysozoa</taxon>
        <taxon>Arthropoda</taxon>
        <taxon>Chelicerata</taxon>
        <taxon>Merostomata</taxon>
        <taxon>Xiphosura</taxon>
        <taxon>Limulidae</taxon>
        <taxon>Limulus</taxon>
    </lineage>
</organism>
<dbReference type="Pfam" id="PF11105">
    <property type="entry name" value="CCAP"/>
    <property type="match status" value="1"/>
</dbReference>
<dbReference type="RefSeq" id="XP_013773136.2">
    <property type="nucleotide sequence ID" value="XM_013917682.2"/>
</dbReference>
<dbReference type="Proteomes" id="UP000694941">
    <property type="component" value="Unplaced"/>
</dbReference>
<feature type="signal peptide" evidence="1">
    <location>
        <begin position="1"/>
        <end position="18"/>
    </location>
</feature>
<keyword evidence="1" id="KW-0732">Signal</keyword>
<protein>
    <submittedName>
        <fullName evidence="3">Cardioactive peptide-like</fullName>
    </submittedName>
</protein>
<accession>A0ABM1B1Y1</accession>